<dbReference type="Gene3D" id="3.30.360.10">
    <property type="entry name" value="Dihydrodipicolinate Reductase, domain 2"/>
    <property type="match status" value="1"/>
</dbReference>
<sequence length="333" mass="36560">MSKVRVGIIGLGSWGSCHLEAFHAMPQVEVVALCDRNGERVKELGDKYSVPNVYTKSEELLERTDIDLVSIATFEHEHCGPAVAALQSGKHVLVEKPVSTKLEEAAEMAAAAERNGKFIFAGHLLRFEPRYADIKNAIVSGRIGEPQSMYLKRGRTKGMFRTYKRTHTVFELTVHDLDIAIWYAGSRVKTVKAYGKAVNDEVVPDILWSCLEFENGTMAFLHSNWMTPDEAGIVMNDAAEVIGLNGTAQFANSGSNLQLWDGAGRTSPDYFIHHTLNGSAFGVLREQLTYICNCVAAGTKPEYTSFDDAVHGIAVAEAIIRSCASGQEEYPQA</sequence>
<dbReference type="Proteomes" id="UP000639396">
    <property type="component" value="Unassembled WGS sequence"/>
</dbReference>
<evidence type="ECO:0000313" key="3">
    <source>
        <dbReference type="EMBL" id="MBD2865975.1"/>
    </source>
</evidence>
<evidence type="ECO:0000259" key="2">
    <source>
        <dbReference type="Pfam" id="PF22725"/>
    </source>
</evidence>
<feature type="domain" description="GFO/IDH/MocA-like oxidoreductase" evidence="2">
    <location>
        <begin position="131"/>
        <end position="248"/>
    </location>
</feature>
<accession>A0A927CHS0</accession>
<keyword evidence="4" id="KW-1185">Reference proteome</keyword>
<evidence type="ECO:0000313" key="4">
    <source>
        <dbReference type="Proteomes" id="UP000639396"/>
    </source>
</evidence>
<dbReference type="PANTHER" id="PTHR43377">
    <property type="entry name" value="BILIVERDIN REDUCTASE A"/>
    <property type="match status" value="1"/>
</dbReference>
<gene>
    <name evidence="3" type="ORF">IDH45_28720</name>
</gene>
<dbReference type="PANTHER" id="PTHR43377:SF1">
    <property type="entry name" value="BILIVERDIN REDUCTASE A"/>
    <property type="match status" value="1"/>
</dbReference>
<dbReference type="RefSeq" id="WP_190931595.1">
    <property type="nucleotide sequence ID" value="NZ_JACXJA010000050.1"/>
</dbReference>
<dbReference type="SUPFAM" id="SSF51735">
    <property type="entry name" value="NAD(P)-binding Rossmann-fold domains"/>
    <property type="match status" value="1"/>
</dbReference>
<organism evidence="3 4">
    <name type="scientific">Paenibacillus oceani</name>
    <dbReference type="NCBI Taxonomy" id="2772510"/>
    <lineage>
        <taxon>Bacteria</taxon>
        <taxon>Bacillati</taxon>
        <taxon>Bacillota</taxon>
        <taxon>Bacilli</taxon>
        <taxon>Bacillales</taxon>
        <taxon>Paenibacillaceae</taxon>
        <taxon>Paenibacillus</taxon>
    </lineage>
</organism>
<dbReference type="PROSITE" id="PS51257">
    <property type="entry name" value="PROKAR_LIPOPROTEIN"/>
    <property type="match status" value="1"/>
</dbReference>
<dbReference type="Pfam" id="PF22725">
    <property type="entry name" value="GFO_IDH_MocA_C3"/>
    <property type="match status" value="1"/>
</dbReference>
<feature type="domain" description="Gfo/Idh/MocA-like oxidoreductase N-terminal" evidence="1">
    <location>
        <begin position="4"/>
        <end position="123"/>
    </location>
</feature>
<reference evidence="3" key="1">
    <citation type="submission" date="2020-09" db="EMBL/GenBank/DDBJ databases">
        <title>A novel bacterium of genus Paenibacillus, isolated from South China Sea.</title>
        <authorList>
            <person name="Huang H."/>
            <person name="Mo K."/>
            <person name="Hu Y."/>
        </authorList>
    </citation>
    <scope>NUCLEOTIDE SEQUENCE</scope>
    <source>
        <strain evidence="3">IB182363</strain>
    </source>
</reference>
<dbReference type="EMBL" id="JACXJA010000050">
    <property type="protein sequence ID" value="MBD2865975.1"/>
    <property type="molecule type" value="Genomic_DNA"/>
</dbReference>
<dbReference type="InterPro" id="IPR055170">
    <property type="entry name" value="GFO_IDH_MocA-like_dom"/>
</dbReference>
<protein>
    <submittedName>
        <fullName evidence="3">Gfo/Idh/MocA family oxidoreductase</fullName>
    </submittedName>
</protein>
<dbReference type="SUPFAM" id="SSF55347">
    <property type="entry name" value="Glyceraldehyde-3-phosphate dehydrogenase-like, C-terminal domain"/>
    <property type="match status" value="1"/>
</dbReference>
<proteinExistence type="predicted"/>
<dbReference type="GO" id="GO:0000166">
    <property type="term" value="F:nucleotide binding"/>
    <property type="evidence" value="ECO:0007669"/>
    <property type="project" value="InterPro"/>
</dbReference>
<name>A0A927CHS0_9BACL</name>
<dbReference type="Gene3D" id="3.40.50.720">
    <property type="entry name" value="NAD(P)-binding Rossmann-like Domain"/>
    <property type="match status" value="1"/>
</dbReference>
<dbReference type="InterPro" id="IPR000683">
    <property type="entry name" value="Gfo/Idh/MocA-like_OxRdtase_N"/>
</dbReference>
<evidence type="ECO:0000259" key="1">
    <source>
        <dbReference type="Pfam" id="PF01408"/>
    </source>
</evidence>
<comment type="caution">
    <text evidence="3">The sequence shown here is derived from an EMBL/GenBank/DDBJ whole genome shotgun (WGS) entry which is preliminary data.</text>
</comment>
<dbReference type="AlphaFoldDB" id="A0A927CHS0"/>
<dbReference type="Pfam" id="PF01408">
    <property type="entry name" value="GFO_IDH_MocA"/>
    <property type="match status" value="1"/>
</dbReference>
<dbReference type="InterPro" id="IPR051450">
    <property type="entry name" value="Gfo/Idh/MocA_Oxidoreductases"/>
</dbReference>
<dbReference type="InterPro" id="IPR036291">
    <property type="entry name" value="NAD(P)-bd_dom_sf"/>
</dbReference>